<comment type="caution">
    <text evidence="2">The sequence shown here is derived from an EMBL/GenBank/DDBJ whole genome shotgun (WGS) entry which is preliminary data.</text>
</comment>
<feature type="transmembrane region" description="Helical" evidence="1">
    <location>
        <begin position="150"/>
        <end position="172"/>
    </location>
</feature>
<dbReference type="EMBL" id="VTEG01000012">
    <property type="protein sequence ID" value="TYR98313.1"/>
    <property type="molecule type" value="Genomic_DNA"/>
</dbReference>
<feature type="transmembrane region" description="Helical" evidence="1">
    <location>
        <begin position="110"/>
        <end position="130"/>
    </location>
</feature>
<gene>
    <name evidence="2" type="ORF">FZC84_15500</name>
</gene>
<keyword evidence="1" id="KW-1133">Transmembrane helix</keyword>
<accession>A0A5D4MAF5</accession>
<evidence type="ECO:0000313" key="3">
    <source>
        <dbReference type="Proteomes" id="UP000325182"/>
    </source>
</evidence>
<dbReference type="Pfam" id="PF11193">
    <property type="entry name" value="DUF2812"/>
    <property type="match status" value="1"/>
</dbReference>
<name>A0A5D4MAF5_9BACI</name>
<evidence type="ECO:0000313" key="2">
    <source>
        <dbReference type="EMBL" id="TYR98313.1"/>
    </source>
</evidence>
<keyword evidence="1" id="KW-0472">Membrane</keyword>
<dbReference type="RefSeq" id="WP_148954499.1">
    <property type="nucleotide sequence ID" value="NZ_VTEG01000012.1"/>
</dbReference>
<reference evidence="2 3" key="1">
    <citation type="submission" date="2019-08" db="EMBL/GenBank/DDBJ databases">
        <title>Bacillus genomes from the desert of Cuatro Cienegas, Coahuila.</title>
        <authorList>
            <person name="Olmedo-Alvarez G."/>
        </authorList>
    </citation>
    <scope>NUCLEOTIDE SEQUENCE [LARGE SCALE GENOMIC DNA]</scope>
    <source>
        <strain evidence="2 3">CH128b_4D</strain>
    </source>
</reference>
<dbReference type="InterPro" id="IPR021359">
    <property type="entry name" value="DUF2812"/>
</dbReference>
<proteinExistence type="predicted"/>
<evidence type="ECO:0000256" key="1">
    <source>
        <dbReference type="SAM" id="Phobius"/>
    </source>
</evidence>
<dbReference type="Proteomes" id="UP000325182">
    <property type="component" value="Unassembled WGS sequence"/>
</dbReference>
<dbReference type="AlphaFoldDB" id="A0A5D4MAF5"/>
<protein>
    <submittedName>
        <fullName evidence="2">DUF2812 domain-containing protein</fullName>
    </submittedName>
</protein>
<keyword evidence="1" id="KW-0812">Transmembrane</keyword>
<sequence>MKKFRVFFNIEKEEQWLNEQLQKGYRCTNISGSGIYTFEQTDKRYVMRLDYQDNLPKEKLAEYKGIYEDFGWHYLKGPWLSGIRYWQKENDAQNEIFSDRQSQGNYYKRLMNYSFWLDTLFLVYSFMFYSDAELYHEGLWSMDGSLFWKAFLFETPFVLMKLLPALMAILFWRSYFKAYRKHSMLKET</sequence>
<organism evidence="2 3">
    <name type="scientific">Rossellomorea vietnamensis</name>
    <dbReference type="NCBI Taxonomy" id="218284"/>
    <lineage>
        <taxon>Bacteria</taxon>
        <taxon>Bacillati</taxon>
        <taxon>Bacillota</taxon>
        <taxon>Bacilli</taxon>
        <taxon>Bacillales</taxon>
        <taxon>Bacillaceae</taxon>
        <taxon>Rossellomorea</taxon>
    </lineage>
</organism>